<proteinExistence type="predicted"/>
<feature type="transmembrane region" description="Helical" evidence="6">
    <location>
        <begin position="80"/>
        <end position="103"/>
    </location>
</feature>
<evidence type="ECO:0000256" key="5">
    <source>
        <dbReference type="ARBA" id="ARBA00023136"/>
    </source>
</evidence>
<accession>A0A3B0SFK0</accession>
<feature type="transmembrane region" description="Helical" evidence="6">
    <location>
        <begin position="42"/>
        <end position="59"/>
    </location>
</feature>
<evidence type="ECO:0000256" key="2">
    <source>
        <dbReference type="ARBA" id="ARBA00022475"/>
    </source>
</evidence>
<dbReference type="InterPro" id="IPR050367">
    <property type="entry name" value="APC_superfamily"/>
</dbReference>
<feature type="transmembrane region" description="Helical" evidence="6">
    <location>
        <begin position="7"/>
        <end position="30"/>
    </location>
</feature>
<feature type="transmembrane region" description="Helical" evidence="6">
    <location>
        <begin position="185"/>
        <end position="203"/>
    </location>
</feature>
<keyword evidence="2" id="KW-1003">Cell membrane</keyword>
<feature type="transmembrane region" description="Helical" evidence="6">
    <location>
        <begin position="371"/>
        <end position="391"/>
    </location>
</feature>
<dbReference type="Pfam" id="PF13520">
    <property type="entry name" value="AA_permease_2"/>
    <property type="match status" value="1"/>
</dbReference>
<evidence type="ECO:0000256" key="6">
    <source>
        <dbReference type="SAM" id="Phobius"/>
    </source>
</evidence>
<dbReference type="EMBL" id="UOED01000134">
    <property type="protein sequence ID" value="VAV99508.1"/>
    <property type="molecule type" value="Genomic_DNA"/>
</dbReference>
<dbReference type="GO" id="GO:0005886">
    <property type="term" value="C:plasma membrane"/>
    <property type="evidence" value="ECO:0007669"/>
    <property type="project" value="UniProtKB-SubCell"/>
</dbReference>
<dbReference type="AlphaFoldDB" id="A0A3B0SFK0"/>
<organism evidence="7">
    <name type="scientific">hydrothermal vent metagenome</name>
    <dbReference type="NCBI Taxonomy" id="652676"/>
    <lineage>
        <taxon>unclassified sequences</taxon>
        <taxon>metagenomes</taxon>
        <taxon>ecological metagenomes</taxon>
    </lineage>
</organism>
<evidence type="ECO:0000256" key="4">
    <source>
        <dbReference type="ARBA" id="ARBA00022989"/>
    </source>
</evidence>
<reference evidence="7" key="1">
    <citation type="submission" date="2018-06" db="EMBL/GenBank/DDBJ databases">
        <authorList>
            <person name="Zhirakovskaya E."/>
        </authorList>
    </citation>
    <scope>NUCLEOTIDE SEQUENCE</scope>
</reference>
<dbReference type="InterPro" id="IPR002293">
    <property type="entry name" value="AA/rel_permease1"/>
</dbReference>
<keyword evidence="4 6" id="KW-1133">Transmembrane helix</keyword>
<dbReference type="Gene3D" id="1.20.1740.10">
    <property type="entry name" value="Amino acid/polyamine transporter I"/>
    <property type="match status" value="1"/>
</dbReference>
<evidence type="ECO:0000313" key="7">
    <source>
        <dbReference type="EMBL" id="VAV99508.1"/>
    </source>
</evidence>
<dbReference type="PIRSF" id="PIRSF006060">
    <property type="entry name" value="AA_transporter"/>
    <property type="match status" value="1"/>
</dbReference>
<feature type="transmembrane region" description="Helical" evidence="6">
    <location>
        <begin position="224"/>
        <end position="246"/>
    </location>
</feature>
<evidence type="ECO:0000256" key="3">
    <source>
        <dbReference type="ARBA" id="ARBA00022692"/>
    </source>
</evidence>
<feature type="transmembrane region" description="Helical" evidence="6">
    <location>
        <begin position="153"/>
        <end position="173"/>
    </location>
</feature>
<evidence type="ECO:0000256" key="1">
    <source>
        <dbReference type="ARBA" id="ARBA00004651"/>
    </source>
</evidence>
<gene>
    <name evidence="7" type="ORF">MNBD_ALPHA02-188</name>
</gene>
<feature type="transmembrane region" description="Helical" evidence="6">
    <location>
        <begin position="397"/>
        <end position="417"/>
    </location>
</feature>
<name>A0A3B0SFK0_9ZZZZ</name>
<comment type="subcellular location">
    <subcellularLocation>
        <location evidence="1">Cell membrane</location>
        <topology evidence="1">Multi-pass membrane protein</topology>
    </subcellularLocation>
</comment>
<keyword evidence="3 6" id="KW-0812">Transmembrane</keyword>
<feature type="transmembrane region" description="Helical" evidence="6">
    <location>
        <begin position="266"/>
        <end position="299"/>
    </location>
</feature>
<dbReference type="PANTHER" id="PTHR42770:SF11">
    <property type="entry name" value="INNER MEMBRANE TRANSPORT PROTEIN YBAT"/>
    <property type="match status" value="1"/>
</dbReference>
<dbReference type="GO" id="GO:0022857">
    <property type="term" value="F:transmembrane transporter activity"/>
    <property type="evidence" value="ECO:0007669"/>
    <property type="project" value="InterPro"/>
</dbReference>
<feature type="transmembrane region" description="Helical" evidence="6">
    <location>
        <begin position="342"/>
        <end position="359"/>
    </location>
</feature>
<feature type="transmembrane region" description="Helical" evidence="6">
    <location>
        <begin position="320"/>
        <end position="336"/>
    </location>
</feature>
<keyword evidence="5 6" id="KW-0472">Membrane</keyword>
<dbReference type="PANTHER" id="PTHR42770">
    <property type="entry name" value="AMINO ACID TRANSPORTER-RELATED"/>
    <property type="match status" value="1"/>
</dbReference>
<sequence>MHKSGTAVGFWSAVAIGIGSMVGAGIFALLGEAGAITSSATYISFFMGGIIALLSGYSMGKLGATYPSAGGIVEYLAQGFGIGVFSGAMSIMMYIAAVVSIAMVAKAFGAYAFSMLPAGNAPALRSVFAVGIIFLFVAINLGGARNMAKLENIVVMLKMIVLVGLAVAGMFFIEPSRLAPSTYPPVSSLFYSLAITFFAYEGFRVITNAAEDMPNPAKTLPRAIMTSIGIVMALYIAIAVITFGNLPASDVIAAKDFALAEAAKPVFGTIGFTVVAIAALIATASSINANLYAVTNVTYQLAKNGQLPAAFGKPIRKSREGLIISGFFIMMIAAFLDLGEIAVLGSISILIVHFITHVGHIRLVHKTGASLTLVLLAVFANLAAIMLALFYESTRSPHIVTMIMGFLLLSFLIEIILRITINKKIEVRISPNDLKHRMQNWFGYNKH</sequence>
<protein>
    <submittedName>
        <fullName evidence="7">Uncharacterized amino acid permease, GabP family</fullName>
    </submittedName>
</protein>
<feature type="transmembrane region" description="Helical" evidence="6">
    <location>
        <begin position="123"/>
        <end position="141"/>
    </location>
</feature>